<evidence type="ECO:0000313" key="2">
    <source>
        <dbReference type="EMBL" id="QNM02694.1"/>
    </source>
</evidence>
<feature type="compositionally biased region" description="Basic and acidic residues" evidence="1">
    <location>
        <begin position="188"/>
        <end position="200"/>
    </location>
</feature>
<evidence type="ECO:0000256" key="1">
    <source>
        <dbReference type="SAM" id="MobiDB-lite"/>
    </source>
</evidence>
<accession>A0A7G9FVW2</accession>
<dbReference type="AlphaFoldDB" id="A0A7G9FVW2"/>
<feature type="compositionally biased region" description="Polar residues" evidence="1">
    <location>
        <begin position="201"/>
        <end position="213"/>
    </location>
</feature>
<name>A0A7G9FVW2_9FIRM</name>
<sequence>MQMRKDLIIIVNLENGKAQLEFKLPEEFLTERRETEMRMEIWETAGGGRPIFYGNYRNVDQDPMTALLLRPHLWNGRKDPYLYQVRAWLRFPTGIDSSLFKTEDSGKFRDSEDFENRREVYWQRDLAIYDLRVIEKKGIYLNEAEFHPHIVEYRLPPQLSEYGTQDEQMERDLERLARMGANAILFHNDDRKSEGQEKTGQDNAGQKNGVRQNPGTDHFYRLCLKRGFLVKDLWITDEKIPIYRGLPGETTQEMLLSEDGRTLTEHYYYYQAKWSREPVLYPALSTLHRQENGLLSLTVYSNQKKVVLYVDGVLFLFQSAQTGGPEFIFEDIPAEKLPLHLAVEAGNLSTSLTIR</sequence>
<keyword evidence="3" id="KW-1185">Reference proteome</keyword>
<organism evidence="2 3">
    <name type="scientific">Simiaoa sunii</name>
    <dbReference type="NCBI Taxonomy" id="2763672"/>
    <lineage>
        <taxon>Bacteria</taxon>
        <taxon>Bacillati</taxon>
        <taxon>Bacillota</taxon>
        <taxon>Clostridia</taxon>
        <taxon>Lachnospirales</taxon>
        <taxon>Lachnospiraceae</taxon>
        <taxon>Simiaoa</taxon>
    </lineage>
</organism>
<evidence type="ECO:0000313" key="3">
    <source>
        <dbReference type="Proteomes" id="UP000515981"/>
    </source>
</evidence>
<dbReference type="Proteomes" id="UP000515981">
    <property type="component" value="Chromosome"/>
</dbReference>
<reference evidence="2 3" key="1">
    <citation type="submission" date="2020-08" db="EMBL/GenBank/DDBJ databases">
        <authorList>
            <person name="Liu C."/>
            <person name="Sun Q."/>
        </authorList>
    </citation>
    <scope>NUCLEOTIDE SEQUENCE [LARGE SCALE GENOMIC DNA]</scope>
    <source>
        <strain evidence="2 3">NSJ-8</strain>
    </source>
</reference>
<feature type="region of interest" description="Disordered" evidence="1">
    <location>
        <begin position="188"/>
        <end position="213"/>
    </location>
</feature>
<gene>
    <name evidence="2" type="ORF">H9Q77_00460</name>
</gene>
<protein>
    <submittedName>
        <fullName evidence="2">Uncharacterized protein</fullName>
    </submittedName>
</protein>
<dbReference type="EMBL" id="CP060633">
    <property type="protein sequence ID" value="QNM02694.1"/>
    <property type="molecule type" value="Genomic_DNA"/>
</dbReference>
<dbReference type="KEGG" id="ssun:H9Q77_00460"/>
<proteinExistence type="predicted"/>